<keyword evidence="5 7" id="KW-0460">Magnesium</keyword>
<evidence type="ECO:0000256" key="7">
    <source>
        <dbReference type="PIRSR" id="PIRSR604808-2"/>
    </source>
</evidence>
<dbReference type="InterPro" id="IPR036691">
    <property type="entry name" value="Endo/exonu/phosph_ase_sf"/>
</dbReference>
<dbReference type="Pfam" id="PF03372">
    <property type="entry name" value="Exo_endo_phos"/>
    <property type="match status" value="1"/>
</dbReference>
<feature type="site" description="Transition state stabilizer" evidence="8">
    <location>
        <position position="150"/>
    </location>
</feature>
<feature type="binding site" evidence="7">
    <location>
        <position position="150"/>
    </location>
    <ligand>
        <name>Mg(2+)</name>
        <dbReference type="ChEBI" id="CHEBI:18420"/>
        <label>1</label>
    </ligand>
</feature>
<evidence type="ECO:0000256" key="1">
    <source>
        <dbReference type="ARBA" id="ARBA00001936"/>
    </source>
</evidence>
<dbReference type="GO" id="GO:0006284">
    <property type="term" value="P:base-excision repair"/>
    <property type="evidence" value="ECO:0007669"/>
    <property type="project" value="TreeGrafter"/>
</dbReference>
<keyword evidence="7" id="KW-0464">Manganese</keyword>
<dbReference type="FunFam" id="3.60.10.10:FF:000026">
    <property type="entry name" value="Exodeoxyribonuclease III"/>
    <property type="match status" value="1"/>
</dbReference>
<feature type="active site" description="Proton acceptor" evidence="6">
    <location>
        <position position="245"/>
    </location>
</feature>
<feature type="domain" description="Endonuclease/exonuclease/phosphatase" evidence="9">
    <location>
        <begin position="5"/>
        <end position="245"/>
    </location>
</feature>
<dbReference type="NCBIfam" id="TIGR00195">
    <property type="entry name" value="exoDNase_III"/>
    <property type="match status" value="1"/>
</dbReference>
<comment type="cofactor">
    <cofactor evidence="1">
        <name>Mn(2+)</name>
        <dbReference type="ChEBI" id="CHEBI:29035"/>
    </cofactor>
</comment>
<dbReference type="GO" id="GO:0008311">
    <property type="term" value="F:double-stranded DNA 3'-5' DNA exonuclease activity"/>
    <property type="evidence" value="ECO:0007669"/>
    <property type="project" value="TreeGrafter"/>
</dbReference>
<dbReference type="PANTHER" id="PTHR22748">
    <property type="entry name" value="AP ENDONUCLEASE"/>
    <property type="match status" value="1"/>
</dbReference>
<comment type="caution">
    <text evidence="10">The sequence shown here is derived from an EMBL/GenBank/DDBJ whole genome shotgun (WGS) entry which is preliminary data.</text>
</comment>
<comment type="similarity">
    <text evidence="2">Belongs to the DNA repair enzymes AP/ExoA family.</text>
</comment>
<evidence type="ECO:0000256" key="5">
    <source>
        <dbReference type="ARBA" id="ARBA00022842"/>
    </source>
</evidence>
<evidence type="ECO:0000313" key="10">
    <source>
        <dbReference type="EMBL" id="KUK46582.1"/>
    </source>
</evidence>
<reference evidence="10 11" key="1">
    <citation type="journal article" date="2015" name="MBio">
        <title>Genome-Resolved Metagenomic Analysis Reveals Roles for Candidate Phyla and Other Microbial Community Members in Biogeochemical Transformations in Oil Reservoirs.</title>
        <authorList>
            <person name="Hu P."/>
            <person name="Tom L."/>
            <person name="Singh A."/>
            <person name="Thomas B.C."/>
            <person name="Baker B.J."/>
            <person name="Piceno Y.M."/>
            <person name="Andersen G.L."/>
            <person name="Banfield J.F."/>
        </authorList>
    </citation>
    <scope>NUCLEOTIDE SEQUENCE [LARGE SCALE GENOMIC DNA]</scope>
    <source>
        <strain evidence="10">46_16</strain>
    </source>
</reference>
<dbReference type="GO" id="GO:0046872">
    <property type="term" value="F:metal ion binding"/>
    <property type="evidence" value="ECO:0007669"/>
    <property type="project" value="UniProtKB-KW"/>
</dbReference>
<dbReference type="InterPro" id="IPR004808">
    <property type="entry name" value="AP_endonuc_1"/>
</dbReference>
<keyword evidence="4" id="KW-0378">Hydrolase</keyword>
<dbReference type="NCBIfam" id="TIGR00633">
    <property type="entry name" value="xth"/>
    <property type="match status" value="1"/>
</dbReference>
<dbReference type="InterPro" id="IPR020848">
    <property type="entry name" value="AP_endonuclease_F1_CS"/>
</dbReference>
<evidence type="ECO:0000313" key="11">
    <source>
        <dbReference type="Proteomes" id="UP000064249"/>
    </source>
</evidence>
<gene>
    <name evidence="10" type="ORF">XD73_0551</name>
</gene>
<feature type="binding site" evidence="7">
    <location>
        <position position="7"/>
    </location>
    <ligand>
        <name>Mg(2+)</name>
        <dbReference type="ChEBI" id="CHEBI:18420"/>
        <label>1</label>
    </ligand>
</feature>
<feature type="binding site" evidence="7">
    <location>
        <position position="148"/>
    </location>
    <ligand>
        <name>Mg(2+)</name>
        <dbReference type="ChEBI" id="CHEBI:18420"/>
        <label>1</label>
    </ligand>
</feature>
<keyword evidence="3 7" id="KW-0479">Metal-binding</keyword>
<dbReference type="PROSITE" id="PS51435">
    <property type="entry name" value="AP_NUCLEASE_F1_4"/>
    <property type="match status" value="1"/>
</dbReference>
<dbReference type="GO" id="GO:0003677">
    <property type="term" value="F:DNA binding"/>
    <property type="evidence" value="ECO:0007669"/>
    <property type="project" value="InterPro"/>
</dbReference>
<evidence type="ECO:0000256" key="6">
    <source>
        <dbReference type="PIRSR" id="PIRSR604808-1"/>
    </source>
</evidence>
<proteinExistence type="inferred from homology"/>
<evidence type="ECO:0000256" key="8">
    <source>
        <dbReference type="PIRSR" id="PIRSR604808-3"/>
    </source>
</evidence>
<dbReference type="Gene3D" id="3.60.10.10">
    <property type="entry name" value="Endonuclease/exonuclease/phosphatase"/>
    <property type="match status" value="1"/>
</dbReference>
<dbReference type="PROSITE" id="PS00728">
    <property type="entry name" value="AP_NUCLEASE_F1_3"/>
    <property type="match status" value="1"/>
</dbReference>
<dbReference type="Proteomes" id="UP000064249">
    <property type="component" value="Unassembled WGS sequence"/>
</dbReference>
<accession>A0A101FY37</accession>
<sequence>MKITTWNVNGIRAALNKGILDWVGDFKPDILCFQELKAKADQVDFQPFTDLGYSVIWNAAQRPGYSGVATLYLKDPVAVKIGIGIEDFDVEGRVIQTSHADYELFNIYFPNGGQENLRVPFKLKFYEELLNICDTLHKQGKNIIITGDFNTAHKEIDLKNPKANEKNTGFLPEERVWIDRYLEHNFVDIFRNLYPEKEQYSWWTYRFNSRARNVGWRLDYYLISTPLVEKVIDVTIHDEVLGSDHCPVTLEIKN</sequence>
<feature type="site" description="Interaction with DNA substrate" evidence="8">
    <location>
        <position position="245"/>
    </location>
</feature>
<feature type="binding site" evidence="7">
    <location>
        <position position="244"/>
    </location>
    <ligand>
        <name>Mg(2+)</name>
        <dbReference type="ChEBI" id="CHEBI:18420"/>
        <label>1</label>
    </ligand>
</feature>
<feature type="active site" evidence="6">
    <location>
        <position position="108"/>
    </location>
</feature>
<evidence type="ECO:0000256" key="2">
    <source>
        <dbReference type="ARBA" id="ARBA00007092"/>
    </source>
</evidence>
<comment type="cofactor">
    <cofactor evidence="7">
        <name>Mg(2+)</name>
        <dbReference type="ChEBI" id="CHEBI:18420"/>
    </cofactor>
    <cofactor evidence="7">
        <name>Mn(2+)</name>
        <dbReference type="ChEBI" id="CHEBI:29035"/>
    </cofactor>
    <text evidence="7">Probably binds two magnesium or manganese ions per subunit.</text>
</comment>
<protein>
    <submittedName>
        <fullName evidence="10">Exodeoxyribonuclease III</fullName>
    </submittedName>
</protein>
<evidence type="ECO:0000256" key="4">
    <source>
        <dbReference type="ARBA" id="ARBA00022801"/>
    </source>
</evidence>
<dbReference type="AlphaFoldDB" id="A0A101FY37"/>
<dbReference type="GO" id="GO:0003906">
    <property type="term" value="F:DNA-(apurinic or apyrimidinic site) endonuclease activity"/>
    <property type="evidence" value="ECO:0007669"/>
    <property type="project" value="TreeGrafter"/>
</dbReference>
<feature type="active site" description="Proton donor/acceptor" evidence="6">
    <location>
        <position position="148"/>
    </location>
</feature>
<name>A0A101FY37_9CHLR</name>
<dbReference type="PATRIC" id="fig|167964.4.peg.1192"/>
<evidence type="ECO:0000259" key="9">
    <source>
        <dbReference type="Pfam" id="PF03372"/>
    </source>
</evidence>
<dbReference type="GO" id="GO:0008081">
    <property type="term" value="F:phosphoric diester hydrolase activity"/>
    <property type="evidence" value="ECO:0007669"/>
    <property type="project" value="TreeGrafter"/>
</dbReference>
<dbReference type="EMBL" id="LGFU01000019">
    <property type="protein sequence ID" value="KUK46582.1"/>
    <property type="molecule type" value="Genomic_DNA"/>
</dbReference>
<evidence type="ECO:0000256" key="3">
    <source>
        <dbReference type="ARBA" id="ARBA00022723"/>
    </source>
</evidence>
<dbReference type="PANTHER" id="PTHR22748:SF6">
    <property type="entry name" value="DNA-(APURINIC OR APYRIMIDINIC SITE) ENDONUCLEASE"/>
    <property type="match status" value="1"/>
</dbReference>
<feature type="site" description="Important for catalytic activity" evidence="8">
    <location>
        <position position="219"/>
    </location>
</feature>
<feature type="binding site" evidence="7">
    <location>
        <position position="35"/>
    </location>
    <ligand>
        <name>Mg(2+)</name>
        <dbReference type="ChEBI" id="CHEBI:18420"/>
        <label>1</label>
    </ligand>
</feature>
<organism evidence="10 11">
    <name type="scientific">Anaerolinea thermophila</name>
    <dbReference type="NCBI Taxonomy" id="167964"/>
    <lineage>
        <taxon>Bacteria</taxon>
        <taxon>Bacillati</taxon>
        <taxon>Chloroflexota</taxon>
        <taxon>Anaerolineae</taxon>
        <taxon>Anaerolineales</taxon>
        <taxon>Anaerolineaceae</taxon>
        <taxon>Anaerolinea</taxon>
    </lineage>
</organism>
<dbReference type="InterPro" id="IPR005135">
    <property type="entry name" value="Endo/exonuclease/phosphatase"/>
</dbReference>
<feature type="binding site" evidence="7">
    <location>
        <position position="245"/>
    </location>
    <ligand>
        <name>Mg(2+)</name>
        <dbReference type="ChEBI" id="CHEBI:18420"/>
        <label>1</label>
    </ligand>
</feature>
<dbReference type="SUPFAM" id="SSF56219">
    <property type="entry name" value="DNase I-like"/>
    <property type="match status" value="1"/>
</dbReference>